<sequence>MSASKIPASSFVRFTVAYYDSCVQMGTCYNGLTSDRVLLKVSPWKKLLQFGRKRKLSPRIIWLYEIIKRISSMTYILVLPSSSKRFIIFPHFDATTVLDQIYLT</sequence>
<proteinExistence type="predicted"/>
<dbReference type="EMBL" id="SMMG02000005">
    <property type="protein sequence ID" value="KAA3473531.1"/>
    <property type="molecule type" value="Genomic_DNA"/>
</dbReference>
<protein>
    <submittedName>
        <fullName evidence="2">Chromo domain-containing protein</fullName>
    </submittedName>
</protein>
<dbReference type="AlphaFoldDB" id="A0A5B6VW36"/>
<dbReference type="InterPro" id="IPR056924">
    <property type="entry name" value="SH3_Tf2-1"/>
</dbReference>
<comment type="caution">
    <text evidence="2">The sequence shown here is derived from an EMBL/GenBank/DDBJ whole genome shotgun (WGS) entry which is preliminary data.</text>
</comment>
<evidence type="ECO:0000313" key="2">
    <source>
        <dbReference type="EMBL" id="KAA3473531.1"/>
    </source>
</evidence>
<keyword evidence="3" id="KW-1185">Reference proteome</keyword>
<dbReference type="Pfam" id="PF24626">
    <property type="entry name" value="SH3_Tf2-1"/>
    <property type="match status" value="1"/>
</dbReference>
<reference evidence="2" key="1">
    <citation type="submission" date="2019-08" db="EMBL/GenBank/DDBJ databases">
        <authorList>
            <person name="Liu F."/>
        </authorList>
    </citation>
    <scope>NUCLEOTIDE SEQUENCE [LARGE SCALE GENOMIC DNA]</scope>
    <source>
        <strain evidence="2">PA1801</strain>
        <tissue evidence="2">Leaf</tissue>
    </source>
</reference>
<evidence type="ECO:0000313" key="3">
    <source>
        <dbReference type="Proteomes" id="UP000325315"/>
    </source>
</evidence>
<name>A0A5B6VW36_9ROSI</name>
<dbReference type="Proteomes" id="UP000325315">
    <property type="component" value="Unassembled WGS sequence"/>
</dbReference>
<organism evidence="2 3">
    <name type="scientific">Gossypium australe</name>
    <dbReference type="NCBI Taxonomy" id="47621"/>
    <lineage>
        <taxon>Eukaryota</taxon>
        <taxon>Viridiplantae</taxon>
        <taxon>Streptophyta</taxon>
        <taxon>Embryophyta</taxon>
        <taxon>Tracheophyta</taxon>
        <taxon>Spermatophyta</taxon>
        <taxon>Magnoliopsida</taxon>
        <taxon>eudicotyledons</taxon>
        <taxon>Gunneridae</taxon>
        <taxon>Pentapetalae</taxon>
        <taxon>rosids</taxon>
        <taxon>malvids</taxon>
        <taxon>Malvales</taxon>
        <taxon>Malvaceae</taxon>
        <taxon>Malvoideae</taxon>
        <taxon>Gossypium</taxon>
    </lineage>
</organism>
<evidence type="ECO:0000259" key="1">
    <source>
        <dbReference type="Pfam" id="PF24626"/>
    </source>
</evidence>
<accession>A0A5B6VW36</accession>
<feature type="domain" description="Tf2-1-like SH3-like" evidence="1">
    <location>
        <begin position="35"/>
        <end position="87"/>
    </location>
</feature>
<gene>
    <name evidence="2" type="ORF">EPI10_023898</name>
</gene>